<name>A0A6A6MV42_HEVBR</name>
<protein>
    <submittedName>
        <fullName evidence="1">Uncharacterized protein</fullName>
    </submittedName>
</protein>
<gene>
    <name evidence="1" type="ORF">GH714_040359</name>
</gene>
<reference evidence="1 2" key="1">
    <citation type="journal article" date="2020" name="Mol. Plant">
        <title>The Chromosome-Based Rubber Tree Genome Provides New Insights into Spurge Genome Evolution and Rubber Biosynthesis.</title>
        <authorList>
            <person name="Liu J."/>
            <person name="Shi C."/>
            <person name="Shi C.C."/>
            <person name="Li W."/>
            <person name="Zhang Q.J."/>
            <person name="Zhang Y."/>
            <person name="Li K."/>
            <person name="Lu H.F."/>
            <person name="Shi C."/>
            <person name="Zhu S.T."/>
            <person name="Xiao Z.Y."/>
            <person name="Nan H."/>
            <person name="Yue Y."/>
            <person name="Zhu X.G."/>
            <person name="Wu Y."/>
            <person name="Hong X.N."/>
            <person name="Fan G.Y."/>
            <person name="Tong Y."/>
            <person name="Zhang D."/>
            <person name="Mao C.L."/>
            <person name="Liu Y.L."/>
            <person name="Hao S.J."/>
            <person name="Liu W.Q."/>
            <person name="Lv M.Q."/>
            <person name="Zhang H.B."/>
            <person name="Liu Y."/>
            <person name="Hu-Tang G.R."/>
            <person name="Wang J.P."/>
            <person name="Wang J.H."/>
            <person name="Sun Y.H."/>
            <person name="Ni S.B."/>
            <person name="Chen W.B."/>
            <person name="Zhang X.C."/>
            <person name="Jiao Y.N."/>
            <person name="Eichler E.E."/>
            <person name="Li G.H."/>
            <person name="Liu X."/>
            <person name="Gao L.Z."/>
        </authorList>
    </citation>
    <scope>NUCLEOTIDE SEQUENCE [LARGE SCALE GENOMIC DNA]</scope>
    <source>
        <strain evidence="2">cv. GT1</strain>
        <tissue evidence="1">Leaf</tissue>
    </source>
</reference>
<dbReference type="Gene3D" id="2.120.10.80">
    <property type="entry name" value="Kelch-type beta propeller"/>
    <property type="match status" value="1"/>
</dbReference>
<dbReference type="AlphaFoldDB" id="A0A6A6MV42"/>
<comment type="caution">
    <text evidence="1">The sequence shown here is derived from an EMBL/GenBank/DDBJ whole genome shotgun (WGS) entry which is preliminary data.</text>
</comment>
<dbReference type="InterPro" id="IPR015915">
    <property type="entry name" value="Kelch-typ_b-propeller"/>
</dbReference>
<evidence type="ECO:0000313" key="1">
    <source>
        <dbReference type="EMBL" id="KAF2315819.1"/>
    </source>
</evidence>
<dbReference type="EMBL" id="JAAGAX010000005">
    <property type="protein sequence ID" value="KAF2315819.1"/>
    <property type="molecule type" value="Genomic_DNA"/>
</dbReference>
<proteinExistence type="predicted"/>
<dbReference type="SUPFAM" id="SSF117281">
    <property type="entry name" value="Kelch motif"/>
    <property type="match status" value="1"/>
</dbReference>
<organism evidence="1 2">
    <name type="scientific">Hevea brasiliensis</name>
    <name type="common">Para rubber tree</name>
    <name type="synonym">Siphonia brasiliensis</name>
    <dbReference type="NCBI Taxonomy" id="3981"/>
    <lineage>
        <taxon>Eukaryota</taxon>
        <taxon>Viridiplantae</taxon>
        <taxon>Streptophyta</taxon>
        <taxon>Embryophyta</taxon>
        <taxon>Tracheophyta</taxon>
        <taxon>Spermatophyta</taxon>
        <taxon>Magnoliopsida</taxon>
        <taxon>eudicotyledons</taxon>
        <taxon>Gunneridae</taxon>
        <taxon>Pentapetalae</taxon>
        <taxon>rosids</taxon>
        <taxon>fabids</taxon>
        <taxon>Malpighiales</taxon>
        <taxon>Euphorbiaceae</taxon>
        <taxon>Crotonoideae</taxon>
        <taxon>Micrandreae</taxon>
        <taxon>Hevea</taxon>
    </lineage>
</organism>
<accession>A0A6A6MV42</accession>
<sequence>MNAGKCDPCAVVADGMIFVLSSSLVFNFTAPGYTEKGMPINNSIGFFECFDPETDKWMVLDDPPIDIPTLWRFFFVGGRSIFFVGSDADGFRVLSGFNLDTLEWTSLKKVEKEKITAEASISVICLLGHLLVDLETLYLQGRSIIPLGLPHQHVGEANFFDDLMLIVALGENGNLMHINFREEKS</sequence>
<keyword evidence="2" id="KW-1185">Reference proteome</keyword>
<dbReference type="Proteomes" id="UP000467840">
    <property type="component" value="Chromosome 15"/>
</dbReference>
<evidence type="ECO:0000313" key="2">
    <source>
        <dbReference type="Proteomes" id="UP000467840"/>
    </source>
</evidence>